<evidence type="ECO:0000313" key="6">
    <source>
        <dbReference type="Proteomes" id="UP000017837"/>
    </source>
</evidence>
<keyword evidence="2" id="KW-0238">DNA-binding</keyword>
<sequence>MDKMTDTIEAFLSLRRKATINDVARLAGVSKKTVSRVINNSPSVHARTRDAISEVIARISFQPDPQARGLAFRRSFLIGLIYDNPNAQYIVNMQMGVLDRLRGTGNELVVHPCDWRSDDFIPELRQFLEHQRLAGVIILPPIAEDRRLLDLLDEMEVPRVRVTARAGASNQPTISGQEIVSHDHIGCAEASAHIALLGHRRIGYIGGNLDYPSAHERRRGFDAGLAQHGCAIAPDLDEGGNYSFASGYEAGQRLLTRPDRPTAIICANDEMAAGAYKAAYESGLRIPQDLTVVGFDDAPIADRLSPPLTTVRLPTRDMARMAANLLISPEPSTISHLQVDSKLVVRGSSAKAPNP</sequence>
<dbReference type="InterPro" id="IPR028082">
    <property type="entry name" value="Peripla_BP_I"/>
</dbReference>
<dbReference type="STRING" id="1121022.GCA_000376105_03712"/>
<evidence type="ECO:0000313" key="5">
    <source>
        <dbReference type="EMBL" id="ESQ87581.1"/>
    </source>
</evidence>
<dbReference type="PRINTS" id="PR00036">
    <property type="entry name" value="HTHLACI"/>
</dbReference>
<dbReference type="SUPFAM" id="SSF53822">
    <property type="entry name" value="Periplasmic binding protein-like I"/>
    <property type="match status" value="1"/>
</dbReference>
<dbReference type="CDD" id="cd01392">
    <property type="entry name" value="HTH_LacI"/>
    <property type="match status" value="1"/>
</dbReference>
<dbReference type="RefSeq" id="WP_018083395.1">
    <property type="nucleotide sequence ID" value="NZ_AQWM01000031.1"/>
</dbReference>
<comment type="caution">
    <text evidence="5">The sequence shown here is derived from an EMBL/GenBank/DDBJ whole genome shotgun (WGS) entry which is preliminary data.</text>
</comment>
<keyword evidence="1" id="KW-0805">Transcription regulation</keyword>
<dbReference type="GO" id="GO:0000976">
    <property type="term" value="F:transcription cis-regulatory region binding"/>
    <property type="evidence" value="ECO:0007669"/>
    <property type="project" value="TreeGrafter"/>
</dbReference>
<organism evidence="5 6">
    <name type="scientific">Asticcacaulis benevestitus DSM 16100 = ATCC BAA-896</name>
    <dbReference type="NCBI Taxonomy" id="1121022"/>
    <lineage>
        <taxon>Bacteria</taxon>
        <taxon>Pseudomonadati</taxon>
        <taxon>Pseudomonadota</taxon>
        <taxon>Alphaproteobacteria</taxon>
        <taxon>Caulobacterales</taxon>
        <taxon>Caulobacteraceae</taxon>
        <taxon>Asticcacaulis</taxon>
    </lineage>
</organism>
<evidence type="ECO:0000256" key="1">
    <source>
        <dbReference type="ARBA" id="ARBA00023015"/>
    </source>
</evidence>
<keyword evidence="3" id="KW-0804">Transcription</keyword>
<dbReference type="Pfam" id="PF00356">
    <property type="entry name" value="LacI"/>
    <property type="match status" value="1"/>
</dbReference>
<evidence type="ECO:0000259" key="4">
    <source>
        <dbReference type="PROSITE" id="PS50932"/>
    </source>
</evidence>
<dbReference type="InterPro" id="IPR046335">
    <property type="entry name" value="LacI/GalR-like_sensor"/>
</dbReference>
<dbReference type="AlphaFoldDB" id="V4PHD6"/>
<dbReference type="InterPro" id="IPR000843">
    <property type="entry name" value="HTH_LacI"/>
</dbReference>
<dbReference type="PANTHER" id="PTHR30146:SF153">
    <property type="entry name" value="LACTOSE OPERON REPRESSOR"/>
    <property type="match status" value="1"/>
</dbReference>
<gene>
    <name evidence="5" type="ORF">ABENE_17090</name>
</gene>
<dbReference type="SMART" id="SM00354">
    <property type="entry name" value="HTH_LACI"/>
    <property type="match status" value="1"/>
</dbReference>
<dbReference type="EMBL" id="AWGB01000043">
    <property type="protein sequence ID" value="ESQ87581.1"/>
    <property type="molecule type" value="Genomic_DNA"/>
</dbReference>
<name>V4PHD6_9CAUL</name>
<accession>V4PHD6</accession>
<dbReference type="PATRIC" id="fig|1121022.4.peg.3484"/>
<dbReference type="Gene3D" id="1.10.260.40">
    <property type="entry name" value="lambda repressor-like DNA-binding domains"/>
    <property type="match status" value="1"/>
</dbReference>
<dbReference type="PROSITE" id="PS00356">
    <property type="entry name" value="HTH_LACI_1"/>
    <property type="match status" value="1"/>
</dbReference>
<dbReference type="OrthoDB" id="128688at2"/>
<proteinExistence type="predicted"/>
<dbReference type="GO" id="GO:0003700">
    <property type="term" value="F:DNA-binding transcription factor activity"/>
    <property type="evidence" value="ECO:0007669"/>
    <property type="project" value="TreeGrafter"/>
</dbReference>
<dbReference type="Pfam" id="PF13377">
    <property type="entry name" value="Peripla_BP_3"/>
    <property type="match status" value="1"/>
</dbReference>
<protein>
    <recommendedName>
        <fullName evidence="4">HTH lacI-type domain-containing protein</fullName>
    </recommendedName>
</protein>
<keyword evidence="6" id="KW-1185">Reference proteome</keyword>
<dbReference type="PANTHER" id="PTHR30146">
    <property type="entry name" value="LACI-RELATED TRANSCRIPTIONAL REPRESSOR"/>
    <property type="match status" value="1"/>
</dbReference>
<dbReference type="InterPro" id="IPR010982">
    <property type="entry name" value="Lambda_DNA-bd_dom_sf"/>
</dbReference>
<feature type="domain" description="HTH lacI-type" evidence="4">
    <location>
        <begin position="18"/>
        <end position="72"/>
    </location>
</feature>
<dbReference type="Proteomes" id="UP000017837">
    <property type="component" value="Unassembled WGS sequence"/>
</dbReference>
<dbReference type="eggNOG" id="COG1609">
    <property type="taxonomic scope" value="Bacteria"/>
</dbReference>
<evidence type="ECO:0000256" key="2">
    <source>
        <dbReference type="ARBA" id="ARBA00023125"/>
    </source>
</evidence>
<evidence type="ECO:0000256" key="3">
    <source>
        <dbReference type="ARBA" id="ARBA00023163"/>
    </source>
</evidence>
<dbReference type="SUPFAM" id="SSF47413">
    <property type="entry name" value="lambda repressor-like DNA-binding domains"/>
    <property type="match status" value="1"/>
</dbReference>
<dbReference type="CDD" id="cd01545">
    <property type="entry name" value="PBP1_SalR"/>
    <property type="match status" value="1"/>
</dbReference>
<dbReference type="Gene3D" id="3.40.50.2300">
    <property type="match status" value="2"/>
</dbReference>
<reference evidence="5 6" key="1">
    <citation type="journal article" date="2014" name="Nature">
        <title>Sequential evolution of bacterial morphology by co-option of a developmental regulator.</title>
        <authorList>
            <person name="Jiang C."/>
            <person name="Brown P.J."/>
            <person name="Ducret A."/>
            <person name="Brun Y.V."/>
        </authorList>
    </citation>
    <scope>NUCLEOTIDE SEQUENCE [LARGE SCALE GENOMIC DNA]</scope>
    <source>
        <strain evidence="5 6">DSM 16100</strain>
    </source>
</reference>
<dbReference type="PROSITE" id="PS50932">
    <property type="entry name" value="HTH_LACI_2"/>
    <property type="match status" value="1"/>
</dbReference>